<reference evidence="1" key="1">
    <citation type="journal article" date="2023" name="G3 (Bethesda)">
        <title>A reference genome for the long-term kleptoplast-retaining sea slug Elysia crispata morphotype clarki.</title>
        <authorList>
            <person name="Eastman K.E."/>
            <person name="Pendleton A.L."/>
            <person name="Shaikh M.A."/>
            <person name="Suttiyut T."/>
            <person name="Ogas R."/>
            <person name="Tomko P."/>
            <person name="Gavelis G."/>
            <person name="Widhalm J.R."/>
            <person name="Wisecaver J.H."/>
        </authorList>
    </citation>
    <scope>NUCLEOTIDE SEQUENCE</scope>
    <source>
        <strain evidence="1">ECLA1</strain>
    </source>
</reference>
<name>A0AAE1CZM7_9GAST</name>
<proteinExistence type="predicted"/>
<evidence type="ECO:0000313" key="1">
    <source>
        <dbReference type="EMBL" id="KAK3747432.1"/>
    </source>
</evidence>
<dbReference type="EMBL" id="JAWDGP010006085">
    <property type="protein sequence ID" value="KAK3747432.1"/>
    <property type="molecule type" value="Genomic_DNA"/>
</dbReference>
<sequence>MKLSTAARHFRSLLARNQLETGSVMHQREANCFTDSCGHGGAGVALFSQNAIRDATNKMMNNIVYLVRERKNISLHMKNLFRPSMRLYKSAERPRDISVRGGGRSGATSTKINVWIYPT</sequence>
<keyword evidence="2" id="KW-1185">Reference proteome</keyword>
<evidence type="ECO:0000313" key="2">
    <source>
        <dbReference type="Proteomes" id="UP001283361"/>
    </source>
</evidence>
<protein>
    <submittedName>
        <fullName evidence="1">Uncharacterized protein</fullName>
    </submittedName>
</protein>
<organism evidence="1 2">
    <name type="scientific">Elysia crispata</name>
    <name type="common">lettuce slug</name>
    <dbReference type="NCBI Taxonomy" id="231223"/>
    <lineage>
        <taxon>Eukaryota</taxon>
        <taxon>Metazoa</taxon>
        <taxon>Spiralia</taxon>
        <taxon>Lophotrochozoa</taxon>
        <taxon>Mollusca</taxon>
        <taxon>Gastropoda</taxon>
        <taxon>Heterobranchia</taxon>
        <taxon>Euthyneura</taxon>
        <taxon>Panpulmonata</taxon>
        <taxon>Sacoglossa</taxon>
        <taxon>Placobranchoidea</taxon>
        <taxon>Plakobranchidae</taxon>
        <taxon>Elysia</taxon>
    </lineage>
</organism>
<comment type="caution">
    <text evidence="1">The sequence shown here is derived from an EMBL/GenBank/DDBJ whole genome shotgun (WGS) entry which is preliminary data.</text>
</comment>
<dbReference type="Proteomes" id="UP001283361">
    <property type="component" value="Unassembled WGS sequence"/>
</dbReference>
<dbReference type="AlphaFoldDB" id="A0AAE1CZM7"/>
<gene>
    <name evidence="1" type="ORF">RRG08_015544</name>
</gene>
<accession>A0AAE1CZM7</accession>